<dbReference type="InterPro" id="IPR037524">
    <property type="entry name" value="PA14/GLEYA"/>
</dbReference>
<keyword evidence="8" id="KW-1185">Reference proteome</keyword>
<comment type="similarity">
    <text evidence="1">Belongs to the prespore-cell-inducing factor family.</text>
</comment>
<evidence type="ECO:0000313" key="7">
    <source>
        <dbReference type="EMBL" id="KAF2070383.1"/>
    </source>
</evidence>
<keyword evidence="4" id="KW-1133">Transmembrane helix</keyword>
<dbReference type="InterPro" id="IPR011658">
    <property type="entry name" value="PA14_dom"/>
</dbReference>
<evidence type="ECO:0000313" key="8">
    <source>
        <dbReference type="Proteomes" id="UP000695562"/>
    </source>
</evidence>
<dbReference type="InterPro" id="IPR001673">
    <property type="entry name" value="S_mold_repeat"/>
</dbReference>
<organism evidence="7 8">
    <name type="scientific">Polysphondylium violaceum</name>
    <dbReference type="NCBI Taxonomy" id="133409"/>
    <lineage>
        <taxon>Eukaryota</taxon>
        <taxon>Amoebozoa</taxon>
        <taxon>Evosea</taxon>
        <taxon>Eumycetozoa</taxon>
        <taxon>Dictyostelia</taxon>
        <taxon>Dictyosteliales</taxon>
        <taxon>Dictyosteliaceae</taxon>
        <taxon>Polysphondylium</taxon>
    </lineage>
</organism>
<proteinExistence type="inferred from homology"/>
<dbReference type="PANTHER" id="PTHR31137">
    <property type="entry name" value="PROTEIN PSIB-RELATED-RELATED"/>
    <property type="match status" value="1"/>
</dbReference>
<keyword evidence="4" id="KW-0812">Transmembrane</keyword>
<evidence type="ECO:0000256" key="3">
    <source>
        <dbReference type="ARBA" id="ARBA00023180"/>
    </source>
</evidence>
<feature type="signal peptide" evidence="5">
    <location>
        <begin position="1"/>
        <end position="24"/>
    </location>
</feature>
<evidence type="ECO:0000259" key="6">
    <source>
        <dbReference type="PROSITE" id="PS51820"/>
    </source>
</evidence>
<evidence type="ECO:0000256" key="1">
    <source>
        <dbReference type="ARBA" id="ARBA00008709"/>
    </source>
</evidence>
<gene>
    <name evidence="7" type="ORF">CYY_008296</name>
</gene>
<dbReference type="InterPro" id="IPR051154">
    <property type="entry name" value="Prespore-cell_inducing_factor"/>
</dbReference>
<protein>
    <recommendedName>
        <fullName evidence="6">PA14 domain-containing protein</fullName>
    </recommendedName>
</protein>
<keyword evidence="4" id="KW-0472">Membrane</keyword>
<reference evidence="7" key="1">
    <citation type="submission" date="2020-01" db="EMBL/GenBank/DDBJ databases">
        <title>Development of genomics and gene disruption for Polysphondylium violaceum indicates a role for the polyketide synthase stlB in stalk morphogenesis.</title>
        <authorList>
            <person name="Narita B."/>
            <person name="Kawabe Y."/>
            <person name="Kin K."/>
            <person name="Saito T."/>
            <person name="Gibbs R."/>
            <person name="Kuspa A."/>
            <person name="Muzny D."/>
            <person name="Queller D."/>
            <person name="Richards S."/>
            <person name="Strassman J."/>
            <person name="Sucgang R."/>
            <person name="Worley K."/>
            <person name="Schaap P."/>
        </authorList>
    </citation>
    <scope>NUCLEOTIDE SEQUENCE</scope>
    <source>
        <strain evidence="7">QSvi11</strain>
    </source>
</reference>
<dbReference type="AlphaFoldDB" id="A0A8J4PN58"/>
<evidence type="ECO:0000256" key="5">
    <source>
        <dbReference type="SAM" id="SignalP"/>
    </source>
</evidence>
<dbReference type="Proteomes" id="UP000695562">
    <property type="component" value="Unassembled WGS sequence"/>
</dbReference>
<dbReference type="Pfam" id="PF07691">
    <property type="entry name" value="PA14"/>
    <property type="match status" value="1"/>
</dbReference>
<feature type="transmembrane region" description="Helical" evidence="4">
    <location>
        <begin position="666"/>
        <end position="691"/>
    </location>
</feature>
<dbReference type="GO" id="GO:0005576">
    <property type="term" value="C:extracellular region"/>
    <property type="evidence" value="ECO:0007669"/>
    <property type="project" value="TreeGrafter"/>
</dbReference>
<dbReference type="InterPro" id="IPR011874">
    <property type="entry name" value="Fibro_Slime"/>
</dbReference>
<comment type="caution">
    <text evidence="7">The sequence shown here is derived from an EMBL/GenBank/DDBJ whole genome shotgun (WGS) entry which is preliminary data.</text>
</comment>
<keyword evidence="2 5" id="KW-0732">Signal</keyword>
<dbReference type="PROSITE" id="PS51820">
    <property type="entry name" value="PA14"/>
    <property type="match status" value="1"/>
</dbReference>
<feature type="chain" id="PRO_5035214806" description="PA14 domain-containing protein" evidence="5">
    <location>
        <begin position="25"/>
        <end position="735"/>
    </location>
</feature>
<dbReference type="PANTHER" id="PTHR31137:SF12">
    <property type="entry name" value="PA14 DOMAIN-CONTAINING PROTEIN-RELATED"/>
    <property type="match status" value="1"/>
</dbReference>
<sequence>MKKYSLVNIVTLIVLVQCILLTNAQTKKFQVTFRDLAPETNPDFEIANNNSVITGLVKPGLNQVDRSPVYCCGDNPAPYPNKYVIHNQTTFYSWFHNVKNVNVEVQSSLEFTRNTTDPRIYYFKSDAFFPLDNRGFQDPNYNGPVKSKPYPDANGFYHNYHFCMEMHASFSYLGAETFYFKGDDDVWVFIDNKLVMDLGAPHDILGNNGQGSVNLDDLGLTLGKTYNFDFFYCERHSVESHIFVSTSIGLECKYVDYCGVCEGTGKCCDPNQCTSDKSPCDSYRCPKPTEVPSGRSWKPYCPVDILNCSLNNTVCTKYECDPDSKQCVKSDMVNNNPCGSSQDFCNSQVCDDAKGGCIPKQPCVHETKTDPTCYFNTCQNSTCQLIELCDDKSVCTTDSCIGNNSGCKHLPISCDDGNRCTTDSCDPVKGCQHTNITNCLECKSGVVCNSDPNNKCIRSECDPINADKCIDVQTINCDDSNACTTDSCDPATGTCINKLKDCSGAAINACSKTICNSTTGACQALVPCDDGIKCTDDLCATNGTCIFPLKTCDDKNVCTLDSCQNSVAGDGCVHKPIVCKEPGICNVTRCDPALGCLEEPMTCVTDAFCLEAECNPNFGGCVSFPKVCVPPKPSCQYGVCSNETKTCVFVDFSPLPFKCQSTAVKAGVAIGAAAIAGIVIGGAVAVGLAIFGGKKGYDAWKSSQAASMAVSAENPLYVPNPNQGTNPLYNGGGST</sequence>
<dbReference type="Pfam" id="PF00526">
    <property type="entry name" value="Dicty_CTDC"/>
    <property type="match status" value="4"/>
</dbReference>
<evidence type="ECO:0000256" key="4">
    <source>
        <dbReference type="SAM" id="Phobius"/>
    </source>
</evidence>
<dbReference type="EMBL" id="AJWJ01000499">
    <property type="protein sequence ID" value="KAF2070383.1"/>
    <property type="molecule type" value="Genomic_DNA"/>
</dbReference>
<accession>A0A8J4PN58</accession>
<dbReference type="OrthoDB" id="14563at2759"/>
<dbReference type="NCBIfam" id="TIGR02148">
    <property type="entry name" value="Fibro_Slime"/>
    <property type="match status" value="1"/>
</dbReference>
<evidence type="ECO:0000256" key="2">
    <source>
        <dbReference type="ARBA" id="ARBA00022729"/>
    </source>
</evidence>
<feature type="domain" description="PA14" evidence="6">
    <location>
        <begin position="113"/>
        <end position="264"/>
    </location>
</feature>
<name>A0A8J4PN58_9MYCE</name>
<dbReference type="SMART" id="SM00758">
    <property type="entry name" value="PA14"/>
    <property type="match status" value="1"/>
</dbReference>
<keyword evidence="3" id="KW-0325">Glycoprotein</keyword>